<feature type="compositionally biased region" description="Polar residues" evidence="1">
    <location>
        <begin position="67"/>
        <end position="82"/>
    </location>
</feature>
<dbReference type="PROSITE" id="PS50280">
    <property type="entry name" value="SET"/>
    <property type="match status" value="1"/>
</dbReference>
<keyword evidence="4" id="KW-1185">Reference proteome</keyword>
<dbReference type="EMBL" id="BSDZ01000004">
    <property type="protein sequence ID" value="GLI59393.1"/>
    <property type="molecule type" value="Genomic_DNA"/>
</dbReference>
<feature type="region of interest" description="Disordered" evidence="1">
    <location>
        <begin position="1"/>
        <end position="24"/>
    </location>
</feature>
<feature type="compositionally biased region" description="Basic and acidic residues" evidence="1">
    <location>
        <begin position="99"/>
        <end position="115"/>
    </location>
</feature>
<comment type="caution">
    <text evidence="3">The sequence shown here is derived from an EMBL/GenBank/DDBJ whole genome shotgun (WGS) entry which is preliminary data.</text>
</comment>
<evidence type="ECO:0000259" key="2">
    <source>
        <dbReference type="PROSITE" id="PS50280"/>
    </source>
</evidence>
<gene>
    <name evidence="3" type="ORF">VaNZ11_001259</name>
</gene>
<dbReference type="SMART" id="SM00317">
    <property type="entry name" value="SET"/>
    <property type="match status" value="1"/>
</dbReference>
<feature type="domain" description="SET" evidence="2">
    <location>
        <begin position="742"/>
        <end position="921"/>
    </location>
</feature>
<evidence type="ECO:0000256" key="1">
    <source>
        <dbReference type="SAM" id="MobiDB-lite"/>
    </source>
</evidence>
<dbReference type="Proteomes" id="UP001165090">
    <property type="component" value="Unassembled WGS sequence"/>
</dbReference>
<feature type="region of interest" description="Disordered" evidence="1">
    <location>
        <begin position="970"/>
        <end position="1082"/>
    </location>
</feature>
<feature type="compositionally biased region" description="Polar residues" evidence="1">
    <location>
        <begin position="987"/>
        <end position="997"/>
    </location>
</feature>
<dbReference type="CDD" id="cd08161">
    <property type="entry name" value="SET"/>
    <property type="match status" value="1"/>
</dbReference>
<reference evidence="3 4" key="1">
    <citation type="journal article" date="2023" name="IScience">
        <title>Expanded male sex-determining region conserved during the evolution of homothallism in the green alga Volvox.</title>
        <authorList>
            <person name="Yamamoto K."/>
            <person name="Matsuzaki R."/>
            <person name="Mahakham W."/>
            <person name="Heman W."/>
            <person name="Sekimoto H."/>
            <person name="Kawachi M."/>
            <person name="Minakuchi Y."/>
            <person name="Toyoda A."/>
            <person name="Nozaki H."/>
        </authorList>
    </citation>
    <scope>NUCLEOTIDE SEQUENCE [LARGE SCALE GENOMIC DNA]</scope>
    <source>
        <strain evidence="3 4">NIES-4468</strain>
    </source>
</reference>
<dbReference type="InterPro" id="IPR001214">
    <property type="entry name" value="SET_dom"/>
</dbReference>
<feature type="region of interest" description="Disordered" evidence="1">
    <location>
        <begin position="60"/>
        <end position="147"/>
    </location>
</feature>
<dbReference type="Pfam" id="PF00856">
    <property type="entry name" value="SET"/>
    <property type="match status" value="1"/>
</dbReference>
<name>A0ABQ5RQ08_9CHLO</name>
<dbReference type="InterPro" id="IPR046341">
    <property type="entry name" value="SET_dom_sf"/>
</dbReference>
<organism evidence="3 4">
    <name type="scientific">Volvox africanus</name>
    <dbReference type="NCBI Taxonomy" id="51714"/>
    <lineage>
        <taxon>Eukaryota</taxon>
        <taxon>Viridiplantae</taxon>
        <taxon>Chlorophyta</taxon>
        <taxon>core chlorophytes</taxon>
        <taxon>Chlorophyceae</taxon>
        <taxon>CS clade</taxon>
        <taxon>Chlamydomonadales</taxon>
        <taxon>Volvocaceae</taxon>
        <taxon>Volvox</taxon>
    </lineage>
</organism>
<proteinExistence type="predicted"/>
<feature type="compositionally biased region" description="Basic and acidic residues" evidence="1">
    <location>
        <begin position="1011"/>
        <end position="1025"/>
    </location>
</feature>
<dbReference type="Gene3D" id="2.170.270.10">
    <property type="entry name" value="SET domain"/>
    <property type="match status" value="1"/>
</dbReference>
<sequence>METDILLPAAKRHRGPGKDGEASRRHWVYEREAGADQAEAAASAIPISRQLVQVNRARECYDAPGGDSSTCSPNGADNQPESYQIAPGTAGGSSAGNQRGDRRQQAADLRSHGSENEELDREAAGAEEGPSLGEGAKAGSTEQVHQEDAHLQVVESFILDVDCNGHFSGHRALQQAFPVESAGIRRCAGSARVVPVSCLAGGQESKHRPRLASDAAGSLCLRGTSGLNRILGLTRGNKVRLSICANGRAFVEVAAPAASDREWTIQLSQSHLSACIKLPILALETLLGLKVARQSDQVIPLRLDPRVVAHQGPEPPRVTLSSTEDPTWRSQWWIQGLTSWFQRLGAVGGDYLVLRSVRGTPQTTTAAAAAAAAAAMPAAAALDHLHGSESHNQQAARMLYGTNVVVYFRLQSKGMDLGNKTLRQPLQPLQPPQPPQLLQARPALQVLQPVLAPQLLQVLQLLHRPQPLQPLQMPQQPPHQVQAQGSLQPQKQLLLLQILQLLQQQANADGSKLGALSPGAAQLLANAVRQRVLGEAAAVGRLLAALASGNAMLYPLVAYSKAGLTPAAPPAAGPAGPAAVAVATAGQAEGFPSPGAPSVSVNASRAQPDPASLRHLHGCVPPDAGLPLLQPGEVRVCRVTFAADLKVQQLQTAWQARQLCTLAPQQQICVPFPVAEGGAGPSAAEAEATCSVRRSSADAPWVAAFRGPNALTVLPICYDLSTRLGLTQDCTAPLPEERLQPVQIEVRRDPVRPGEGGLFATQSIPRNRVICIMEGFVKAQLPDENDIFMERGHRLLPETLRQQLQQRVTACGGEADVELFWRFLVAAFRMLFPGHEELQTACPGLPALELQMLGHGGMAAYVNDPRVSWWEEGEQRGVQQCNASSDANCVVVPVLVRGVPLPVLVALRDIKIGEQLLRDYGEQWWHDMEEWRATLRIFSASPADVLHDPCAVDALPPPCDQHRHCVQTHEGKVHSRSEDSGRDQELEQQQRTIQADSTAGAAGAGAEEEAVQEHGHSIHDMDRRGRSGLHSHHQGTNGIRDGSHNSSCTSEGHYSDGRTGSPGHHCSRGLQTSNSLVDKTNTSDCNDSLSLSLCRGRRPAHQLLDVLEERRAKGVMEVQPVGAADTTPQQQRRRCV</sequence>
<evidence type="ECO:0000313" key="4">
    <source>
        <dbReference type="Proteomes" id="UP001165090"/>
    </source>
</evidence>
<feature type="compositionally biased region" description="Basic and acidic residues" evidence="1">
    <location>
        <begin position="970"/>
        <end position="985"/>
    </location>
</feature>
<accession>A0ABQ5RQ08</accession>
<dbReference type="SUPFAM" id="SSF82199">
    <property type="entry name" value="SET domain"/>
    <property type="match status" value="1"/>
</dbReference>
<protein>
    <recommendedName>
        <fullName evidence="2">SET domain-containing protein</fullName>
    </recommendedName>
</protein>
<feature type="compositionally biased region" description="Polar residues" evidence="1">
    <location>
        <begin position="1069"/>
        <end position="1082"/>
    </location>
</feature>
<evidence type="ECO:0000313" key="3">
    <source>
        <dbReference type="EMBL" id="GLI59393.1"/>
    </source>
</evidence>